<sequence>MFHHDGEPTLGPADLKNHKTRFYMNTDHISDKTMEANCKVNDEICLPDSFSPRVVIIGGGFAGLALVEGLKMKDVQVVLIDRNNFHQFQPLFYQVATSGLEPDSIVFPFRKQIKGYKNVSFRLAEVEEIKCASNIVITDKGSLSYDYLVLATGTKTNFFGMEHVERNGLGMKSIRDSLNIRHMMLQNLEQATITCDDEERDALTNFVIVGGGPAGVEMAGALAEFCKYILPKDYPEYPHTIMNIYLVEASGELLATMSDKASAKTLKYLKDLNVQVLMKESVSDYNGSVVRTNTGRTILAKNLIWTAGVTGQLPKGINKESIIRGNRLTTDQYLKVKGYNNVYAIGDIAGIIAKDSPQGHPQVAQVAIQQGSHLSKILLNTMAGKPSKHFEYKDKGALATVGKRRAVADLGKLKFAGYFAWLLWSIVHLMSISGFRNKILVGLNWAVSYFSYEKSNRVIIRNFKPGRFANMPSKSTDIKETSSKPKINA</sequence>
<evidence type="ECO:0000256" key="1">
    <source>
        <dbReference type="ARBA" id="ARBA00005272"/>
    </source>
</evidence>
<dbReference type="AlphaFoldDB" id="A0A285MXV0"/>
<keyword evidence="6" id="KW-0560">Oxidoreductase</keyword>
<evidence type="ECO:0000256" key="6">
    <source>
        <dbReference type="ARBA" id="ARBA00023002"/>
    </source>
</evidence>
<feature type="domain" description="External alternative NADH-ubiquinone oxidoreductase-like C-terminal" evidence="10">
    <location>
        <begin position="395"/>
        <end position="449"/>
    </location>
</feature>
<dbReference type="Gene3D" id="3.50.50.100">
    <property type="match status" value="1"/>
</dbReference>
<accession>A0A285MXV0</accession>
<organism evidence="11 12">
    <name type="scientific">Flagellimonas pacifica</name>
    <dbReference type="NCBI Taxonomy" id="1247520"/>
    <lineage>
        <taxon>Bacteria</taxon>
        <taxon>Pseudomonadati</taxon>
        <taxon>Bacteroidota</taxon>
        <taxon>Flavobacteriia</taxon>
        <taxon>Flavobacteriales</taxon>
        <taxon>Flavobacteriaceae</taxon>
        <taxon>Flagellimonas</taxon>
    </lineage>
</organism>
<evidence type="ECO:0000256" key="5">
    <source>
        <dbReference type="ARBA" id="ARBA00022946"/>
    </source>
</evidence>
<dbReference type="InterPro" id="IPR023753">
    <property type="entry name" value="FAD/NAD-binding_dom"/>
</dbReference>
<evidence type="ECO:0000259" key="10">
    <source>
        <dbReference type="Pfam" id="PF22366"/>
    </source>
</evidence>
<dbReference type="Proteomes" id="UP000219048">
    <property type="component" value="Unassembled WGS sequence"/>
</dbReference>
<dbReference type="Pfam" id="PF07992">
    <property type="entry name" value="Pyr_redox_2"/>
    <property type="match status" value="1"/>
</dbReference>
<reference evidence="12" key="1">
    <citation type="submission" date="2017-09" db="EMBL/GenBank/DDBJ databases">
        <authorList>
            <person name="Varghese N."/>
            <person name="Submissions S."/>
        </authorList>
    </citation>
    <scope>NUCLEOTIDE SEQUENCE [LARGE SCALE GENOMIC DNA]</scope>
    <source>
        <strain evidence="12">DSM 25885</strain>
    </source>
</reference>
<evidence type="ECO:0000256" key="3">
    <source>
        <dbReference type="ARBA" id="ARBA00022630"/>
    </source>
</evidence>
<protein>
    <recommendedName>
        <fullName evidence="2">NADH:ubiquinone reductase (non-electrogenic)</fullName>
        <ecNumber evidence="2">1.6.5.9</ecNumber>
    </recommendedName>
</protein>
<comment type="catalytic activity">
    <reaction evidence="8">
        <text>a quinone + NADH + H(+) = a quinol + NAD(+)</text>
        <dbReference type="Rhea" id="RHEA:46160"/>
        <dbReference type="ChEBI" id="CHEBI:15378"/>
        <dbReference type="ChEBI" id="CHEBI:24646"/>
        <dbReference type="ChEBI" id="CHEBI:57540"/>
        <dbReference type="ChEBI" id="CHEBI:57945"/>
        <dbReference type="ChEBI" id="CHEBI:132124"/>
        <dbReference type="EC" id="1.6.5.9"/>
    </reaction>
</comment>
<feature type="domain" description="FAD/NAD(P)-binding" evidence="9">
    <location>
        <begin position="53"/>
        <end position="371"/>
    </location>
</feature>
<dbReference type="InterPro" id="IPR036188">
    <property type="entry name" value="FAD/NAD-bd_sf"/>
</dbReference>
<keyword evidence="7" id="KW-0520">NAD</keyword>
<keyword evidence="3" id="KW-0285">Flavoprotein</keyword>
<dbReference type="EC" id="1.6.5.9" evidence="2"/>
<comment type="similarity">
    <text evidence="1">Belongs to the NADH dehydrogenase family.</text>
</comment>
<dbReference type="InterPro" id="IPR054585">
    <property type="entry name" value="NDH2-like_C"/>
</dbReference>
<proteinExistence type="inferred from homology"/>
<dbReference type="EMBL" id="OBEH01000005">
    <property type="protein sequence ID" value="SNZ01377.1"/>
    <property type="molecule type" value="Genomic_DNA"/>
</dbReference>
<dbReference type="PRINTS" id="PR00411">
    <property type="entry name" value="PNDRDTASEI"/>
</dbReference>
<name>A0A285MXV0_9FLAO</name>
<dbReference type="PRINTS" id="PR00368">
    <property type="entry name" value="FADPNR"/>
</dbReference>
<evidence type="ECO:0000256" key="7">
    <source>
        <dbReference type="ARBA" id="ARBA00023027"/>
    </source>
</evidence>
<evidence type="ECO:0000256" key="2">
    <source>
        <dbReference type="ARBA" id="ARBA00012637"/>
    </source>
</evidence>
<keyword evidence="4" id="KW-0274">FAD</keyword>
<evidence type="ECO:0000256" key="8">
    <source>
        <dbReference type="ARBA" id="ARBA00047599"/>
    </source>
</evidence>
<evidence type="ECO:0000313" key="12">
    <source>
        <dbReference type="Proteomes" id="UP000219048"/>
    </source>
</evidence>
<evidence type="ECO:0000259" key="9">
    <source>
        <dbReference type="Pfam" id="PF07992"/>
    </source>
</evidence>
<keyword evidence="12" id="KW-1185">Reference proteome</keyword>
<dbReference type="PANTHER" id="PTHR43706:SF47">
    <property type="entry name" value="EXTERNAL NADH-UBIQUINONE OXIDOREDUCTASE 1, MITOCHONDRIAL-RELATED"/>
    <property type="match status" value="1"/>
</dbReference>
<evidence type="ECO:0000313" key="11">
    <source>
        <dbReference type="EMBL" id="SNZ01377.1"/>
    </source>
</evidence>
<evidence type="ECO:0000256" key="4">
    <source>
        <dbReference type="ARBA" id="ARBA00022827"/>
    </source>
</evidence>
<dbReference type="SUPFAM" id="SSF51905">
    <property type="entry name" value="FAD/NAD(P)-binding domain"/>
    <property type="match status" value="2"/>
</dbReference>
<gene>
    <name evidence="11" type="ORF">SAMN06265377_3215</name>
</gene>
<keyword evidence="5" id="KW-0809">Transit peptide</keyword>
<dbReference type="PANTHER" id="PTHR43706">
    <property type="entry name" value="NADH DEHYDROGENASE"/>
    <property type="match status" value="1"/>
</dbReference>
<dbReference type="GO" id="GO:0050136">
    <property type="term" value="F:NADH dehydrogenase (quinone) (non-electrogenic) activity"/>
    <property type="evidence" value="ECO:0007669"/>
    <property type="project" value="UniProtKB-EC"/>
</dbReference>
<dbReference type="Pfam" id="PF22366">
    <property type="entry name" value="NDH2_C"/>
    <property type="match status" value="1"/>
</dbReference>
<dbReference type="InterPro" id="IPR045024">
    <property type="entry name" value="NDH-2"/>
</dbReference>